<protein>
    <submittedName>
        <fullName evidence="3">DotH/IcmK family type IV secretion protein</fullName>
    </submittedName>
</protein>
<dbReference type="RefSeq" id="WP_263503948.1">
    <property type="nucleotide sequence ID" value="NZ_CP089047.1"/>
</dbReference>
<evidence type="ECO:0000256" key="2">
    <source>
        <dbReference type="SAM" id="SignalP"/>
    </source>
</evidence>
<dbReference type="EMBL" id="CP089047">
    <property type="protein sequence ID" value="UYF77396.1"/>
    <property type="molecule type" value="Genomic_DNA"/>
</dbReference>
<evidence type="ECO:0000256" key="1">
    <source>
        <dbReference type="SAM" id="MobiDB-lite"/>
    </source>
</evidence>
<organism evidence="3 4">
    <name type="scientific">Acinetobacter ursingii</name>
    <dbReference type="NCBI Taxonomy" id="108980"/>
    <lineage>
        <taxon>Bacteria</taxon>
        <taxon>Pseudomonadati</taxon>
        <taxon>Pseudomonadota</taxon>
        <taxon>Gammaproteobacteria</taxon>
        <taxon>Moraxellales</taxon>
        <taxon>Moraxellaceae</taxon>
        <taxon>Acinetobacter</taxon>
    </lineage>
</organism>
<sequence>MMQQLKFKTLAICIGLMIGSSAYAADPVANQQNAQGQQQGQNLAAPAQTQTQPPQQQGQPQQQQARNDYVGQAPPTTIDLGSAQSFGSSFPPPMNVNRSKEEIVAEALGMALSPQQVKNLKDLFLQQERDASTPYSYTARPIVRSLPVDLSPATQPPVVRLSKGMLSSIVFSDLSGNPWEIDHVSFNHDLFSDNPPDKPKQDESGNYKGTNILSIEPLTATAYGNVTVTLKGLSTPVIFILSTGQNEVDMRIDARLSGRSPTAVNSALRANLNSLSGGVMANIDSQTLMFLDGTPPPEAERVRTTDPSLEAWNYNGQYIVRTRDTVLYPSYKTTARSTSGMGIFIYPDPINQITVSRNNGTATIFLNN</sequence>
<dbReference type="Pfam" id="PF12293">
    <property type="entry name" value="T4BSS_DotH_IcmK"/>
    <property type="match status" value="1"/>
</dbReference>
<keyword evidence="3" id="KW-0614">Plasmid</keyword>
<keyword evidence="2" id="KW-0732">Signal</keyword>
<geneLocation type="plasmid" evidence="3 4">
    <name>pRIVM_C010761_3</name>
</geneLocation>
<reference evidence="3" key="1">
    <citation type="journal article" date="2022" name="J Glob Antimicrob Resist">
        <title>Comparative analysis of IMP-4- and OXA-58-containing plasmids of three carbapenemase-producing Acinetobacter ursingii strains in the Netherlands.</title>
        <authorList>
            <person name="Hendrickx A.P.A."/>
            <person name="Schade R.P."/>
            <person name="Landman F."/>
            <person name="Bosch T."/>
            <person name="Schouls L.M."/>
            <person name="van Dijk K."/>
        </authorList>
    </citation>
    <scope>NUCLEOTIDE SEQUENCE</scope>
    <source>
        <strain evidence="3">RIVM_C010761</strain>
    </source>
</reference>
<accession>A0AA46SAV2</accession>
<name>A0AA46SAV2_9GAMM</name>
<feature type="compositionally biased region" description="Low complexity" evidence="1">
    <location>
        <begin position="33"/>
        <end position="65"/>
    </location>
</feature>
<evidence type="ECO:0000313" key="4">
    <source>
        <dbReference type="Proteomes" id="UP001164081"/>
    </source>
</evidence>
<dbReference type="Proteomes" id="UP001164081">
    <property type="component" value="Plasmid pRIVM_C010761_3"/>
</dbReference>
<feature type="region of interest" description="Disordered" evidence="1">
    <location>
        <begin position="33"/>
        <end position="94"/>
    </location>
</feature>
<proteinExistence type="predicted"/>
<feature type="signal peptide" evidence="2">
    <location>
        <begin position="1"/>
        <end position="24"/>
    </location>
</feature>
<feature type="chain" id="PRO_5041209931" evidence="2">
    <location>
        <begin position="25"/>
        <end position="368"/>
    </location>
</feature>
<gene>
    <name evidence="3" type="ORF">LSO58_18345</name>
</gene>
<evidence type="ECO:0000313" key="3">
    <source>
        <dbReference type="EMBL" id="UYF77396.1"/>
    </source>
</evidence>
<dbReference type="InterPro" id="IPR022073">
    <property type="entry name" value="T4BSS_DotH_IcmK"/>
</dbReference>
<dbReference type="AlphaFoldDB" id="A0AA46SAV2"/>